<dbReference type="EC" id="5.4.99.-" evidence="5"/>
<reference evidence="7 8" key="1">
    <citation type="submission" date="2023-03" db="EMBL/GenBank/DDBJ databases">
        <authorList>
            <person name="Kaur S."/>
            <person name="Espinosa-Saiz D."/>
            <person name="Velazquez E."/>
            <person name="Menendez E."/>
            <person name="diCenzo G.C."/>
        </authorList>
    </citation>
    <scope>NUCLEOTIDE SEQUENCE [LARGE SCALE GENOMIC DNA]</scope>
    <source>
        <strain evidence="7 8">LMG 27395</strain>
    </source>
</reference>
<dbReference type="PROSITE" id="PS01129">
    <property type="entry name" value="PSI_RLU"/>
    <property type="match status" value="1"/>
</dbReference>
<evidence type="ECO:0000256" key="1">
    <source>
        <dbReference type="ARBA" id="ARBA00010876"/>
    </source>
</evidence>
<evidence type="ECO:0000313" key="7">
    <source>
        <dbReference type="EMBL" id="WEX83583.1"/>
    </source>
</evidence>
<comment type="catalytic activity">
    <reaction evidence="3">
        <text>uridine(1911/1915/1917) in 23S rRNA = pseudouridine(1911/1915/1917) in 23S rRNA</text>
        <dbReference type="Rhea" id="RHEA:42524"/>
        <dbReference type="Rhea" id="RHEA-COMP:10097"/>
        <dbReference type="Rhea" id="RHEA-COMP:10098"/>
        <dbReference type="ChEBI" id="CHEBI:65314"/>
        <dbReference type="ChEBI" id="CHEBI:65315"/>
        <dbReference type="EC" id="5.4.99.23"/>
    </reaction>
</comment>
<dbReference type="CDD" id="cd00165">
    <property type="entry name" value="S4"/>
    <property type="match status" value="1"/>
</dbReference>
<sequence length="346" mass="37950">MNDPFKQATGNRKVLRADEHAAGRLDAFLTDALSGEFSRNRIKSLIEQGAVSLNGATIVEPKRKVRPGDALEIHLPEPEDPEPKGEDIPLDVLYEDDDLIVLVKPPGLVVHPGAGNWTGTLVNALIHHCGDSLSGIGGVKRPGIVHRLDKETSGVMVVAKNDAAHRHLSDQFADHGRTGPLERAYWAVVWGRPRQLKGTINAPLGRAGDRTKRAVKREESDDAREAITHYEVVERYLEKPDGTSLASTVECHLETGRTHQIRVHMAHIGHPLIGDPDYGSAFRTKANLLPESAKAVVNGFRRQALHAFMLQFEHPSTGETMHFEAPMPADMEALIAALRAEERSSP</sequence>
<evidence type="ECO:0000256" key="4">
    <source>
        <dbReference type="PROSITE-ProRule" id="PRU00182"/>
    </source>
</evidence>
<accession>A0ABY8CY53</accession>
<evidence type="ECO:0000256" key="3">
    <source>
        <dbReference type="ARBA" id="ARBA00036882"/>
    </source>
</evidence>
<dbReference type="Proteomes" id="UP001235547">
    <property type="component" value="Chromosome 1"/>
</dbReference>
<dbReference type="SUPFAM" id="SSF55120">
    <property type="entry name" value="Pseudouridine synthase"/>
    <property type="match status" value="1"/>
</dbReference>
<dbReference type="SMART" id="SM00363">
    <property type="entry name" value="S4"/>
    <property type="match status" value="1"/>
</dbReference>
<dbReference type="PANTHER" id="PTHR21600">
    <property type="entry name" value="MITOCHONDRIAL RNA PSEUDOURIDINE SYNTHASE"/>
    <property type="match status" value="1"/>
</dbReference>
<dbReference type="Pfam" id="PF00849">
    <property type="entry name" value="PseudoU_synth_2"/>
    <property type="match status" value="1"/>
</dbReference>
<gene>
    <name evidence="7" type="ORF">PYH38_002370</name>
</gene>
<dbReference type="EMBL" id="CP120371">
    <property type="protein sequence ID" value="WEX83583.1"/>
    <property type="molecule type" value="Genomic_DNA"/>
</dbReference>
<dbReference type="NCBIfam" id="TIGR00005">
    <property type="entry name" value="rluA_subfam"/>
    <property type="match status" value="1"/>
</dbReference>
<keyword evidence="4" id="KW-0694">RNA-binding</keyword>
<dbReference type="InterPro" id="IPR006224">
    <property type="entry name" value="PsdUridine_synth_RluA-like_CS"/>
</dbReference>
<comment type="function">
    <text evidence="5">Responsible for synthesis of pseudouridine from uracil.</text>
</comment>
<dbReference type="RefSeq" id="WP_280734413.1">
    <property type="nucleotide sequence ID" value="NZ_CP120368.1"/>
</dbReference>
<dbReference type="InterPro" id="IPR006225">
    <property type="entry name" value="PsdUridine_synth_RluC/D"/>
</dbReference>
<dbReference type="PROSITE" id="PS50889">
    <property type="entry name" value="S4"/>
    <property type="match status" value="1"/>
</dbReference>
<dbReference type="Gene3D" id="3.30.2350.10">
    <property type="entry name" value="Pseudouridine synthase"/>
    <property type="match status" value="1"/>
</dbReference>
<name>A0ABY8CY53_9HYPH</name>
<protein>
    <recommendedName>
        <fullName evidence="5">Pseudouridine synthase</fullName>
        <ecNumber evidence="5">5.4.99.-</ecNumber>
    </recommendedName>
</protein>
<feature type="domain" description="RNA-binding S4" evidence="6">
    <location>
        <begin position="23"/>
        <end position="89"/>
    </location>
</feature>
<dbReference type="InterPro" id="IPR036986">
    <property type="entry name" value="S4_RNA-bd_sf"/>
</dbReference>
<dbReference type="InterPro" id="IPR050188">
    <property type="entry name" value="RluA_PseudoU_synthase"/>
</dbReference>
<keyword evidence="8" id="KW-1185">Reference proteome</keyword>
<dbReference type="InterPro" id="IPR006145">
    <property type="entry name" value="PsdUridine_synth_RsuA/RluA"/>
</dbReference>
<dbReference type="InterPro" id="IPR002942">
    <property type="entry name" value="S4_RNA-bd"/>
</dbReference>
<dbReference type="Gene3D" id="3.10.290.10">
    <property type="entry name" value="RNA-binding S4 domain"/>
    <property type="match status" value="1"/>
</dbReference>
<comment type="catalytic activity">
    <reaction evidence="5">
        <text>a uridine in RNA = a pseudouridine in RNA</text>
        <dbReference type="Rhea" id="RHEA:48348"/>
        <dbReference type="Rhea" id="RHEA-COMP:12068"/>
        <dbReference type="Rhea" id="RHEA-COMP:12069"/>
        <dbReference type="ChEBI" id="CHEBI:65314"/>
        <dbReference type="ChEBI" id="CHEBI:65315"/>
    </reaction>
</comment>
<dbReference type="Pfam" id="PF01479">
    <property type="entry name" value="S4"/>
    <property type="match status" value="1"/>
</dbReference>
<comment type="similarity">
    <text evidence="1 5">Belongs to the pseudouridine synthase RluA family.</text>
</comment>
<proteinExistence type="inferred from homology"/>
<keyword evidence="2 5" id="KW-0413">Isomerase</keyword>
<dbReference type="PANTHER" id="PTHR21600:SF44">
    <property type="entry name" value="RIBOSOMAL LARGE SUBUNIT PSEUDOURIDINE SYNTHASE D"/>
    <property type="match status" value="1"/>
</dbReference>
<evidence type="ECO:0000256" key="5">
    <source>
        <dbReference type="RuleBase" id="RU362028"/>
    </source>
</evidence>
<dbReference type="CDD" id="cd02869">
    <property type="entry name" value="PseudoU_synth_RluA_like"/>
    <property type="match status" value="1"/>
</dbReference>
<dbReference type="SUPFAM" id="SSF55174">
    <property type="entry name" value="Alpha-L RNA-binding motif"/>
    <property type="match status" value="1"/>
</dbReference>
<dbReference type="InterPro" id="IPR020103">
    <property type="entry name" value="PsdUridine_synth_cat_dom_sf"/>
</dbReference>
<evidence type="ECO:0000256" key="2">
    <source>
        <dbReference type="ARBA" id="ARBA00023235"/>
    </source>
</evidence>
<evidence type="ECO:0000313" key="8">
    <source>
        <dbReference type="Proteomes" id="UP001235547"/>
    </source>
</evidence>
<evidence type="ECO:0000259" key="6">
    <source>
        <dbReference type="SMART" id="SM00363"/>
    </source>
</evidence>
<organism evidence="7 8">
    <name type="scientific">Sinorhizobium numidicum</name>
    <dbReference type="NCBI Taxonomy" id="680248"/>
    <lineage>
        <taxon>Bacteria</taxon>
        <taxon>Pseudomonadati</taxon>
        <taxon>Pseudomonadota</taxon>
        <taxon>Alphaproteobacteria</taxon>
        <taxon>Hyphomicrobiales</taxon>
        <taxon>Rhizobiaceae</taxon>
        <taxon>Sinorhizobium/Ensifer group</taxon>
        <taxon>Sinorhizobium</taxon>
    </lineage>
</organism>